<dbReference type="EMBL" id="QGKW02001940">
    <property type="protein sequence ID" value="KAF2558596.1"/>
    <property type="molecule type" value="Genomic_DNA"/>
</dbReference>
<evidence type="ECO:0000313" key="3">
    <source>
        <dbReference type="Proteomes" id="UP000712281"/>
    </source>
</evidence>
<accession>A0A8S9HQZ2</accession>
<gene>
    <name evidence="2" type="ORF">F2Q68_00013714</name>
</gene>
<dbReference type="AlphaFoldDB" id="A0A8S9HQZ2"/>
<comment type="caution">
    <text evidence="2">The sequence shown here is derived from an EMBL/GenBank/DDBJ whole genome shotgun (WGS) entry which is preliminary data.</text>
</comment>
<sequence>MFSVSICSIASLSVASIHLFLSSSRAASSSNFFLSLKMTESQAGRSTVVGSIVGDLFFSGNLDSVGDLIAVKIVPSCAVLHRLSSVDGGVPSSLLLYR</sequence>
<protein>
    <recommendedName>
        <fullName evidence="4">Secreted protein</fullName>
    </recommendedName>
</protein>
<proteinExistence type="predicted"/>
<dbReference type="Proteomes" id="UP000712281">
    <property type="component" value="Unassembled WGS sequence"/>
</dbReference>
<evidence type="ECO:0000313" key="2">
    <source>
        <dbReference type="EMBL" id="KAF2558596.1"/>
    </source>
</evidence>
<keyword evidence="1" id="KW-0732">Signal</keyword>
<feature type="signal peptide" evidence="1">
    <location>
        <begin position="1"/>
        <end position="26"/>
    </location>
</feature>
<feature type="chain" id="PRO_5035722245" description="Secreted protein" evidence="1">
    <location>
        <begin position="27"/>
        <end position="98"/>
    </location>
</feature>
<reference evidence="2" key="1">
    <citation type="submission" date="2019-12" db="EMBL/GenBank/DDBJ databases">
        <title>Genome sequencing and annotation of Brassica cretica.</title>
        <authorList>
            <person name="Studholme D.J."/>
            <person name="Sarris P.F."/>
        </authorList>
    </citation>
    <scope>NUCLEOTIDE SEQUENCE</scope>
    <source>
        <strain evidence="2">PFS-001/15</strain>
        <tissue evidence="2">Leaf</tissue>
    </source>
</reference>
<organism evidence="2 3">
    <name type="scientific">Brassica cretica</name>
    <name type="common">Mustard</name>
    <dbReference type="NCBI Taxonomy" id="69181"/>
    <lineage>
        <taxon>Eukaryota</taxon>
        <taxon>Viridiplantae</taxon>
        <taxon>Streptophyta</taxon>
        <taxon>Embryophyta</taxon>
        <taxon>Tracheophyta</taxon>
        <taxon>Spermatophyta</taxon>
        <taxon>Magnoliopsida</taxon>
        <taxon>eudicotyledons</taxon>
        <taxon>Gunneridae</taxon>
        <taxon>Pentapetalae</taxon>
        <taxon>rosids</taxon>
        <taxon>malvids</taxon>
        <taxon>Brassicales</taxon>
        <taxon>Brassicaceae</taxon>
        <taxon>Brassiceae</taxon>
        <taxon>Brassica</taxon>
    </lineage>
</organism>
<evidence type="ECO:0008006" key="4">
    <source>
        <dbReference type="Google" id="ProtNLM"/>
    </source>
</evidence>
<evidence type="ECO:0000256" key="1">
    <source>
        <dbReference type="SAM" id="SignalP"/>
    </source>
</evidence>
<name>A0A8S9HQZ2_BRACR</name>